<feature type="chain" id="PRO_5035469471" description="MD-2-related lipid-recognition domain-containing protein" evidence="2">
    <location>
        <begin position="22"/>
        <end position="178"/>
    </location>
</feature>
<keyword evidence="4" id="KW-1185">Reference proteome</keyword>
<protein>
    <recommendedName>
        <fullName evidence="5">MD-2-related lipid-recognition domain-containing protein</fullName>
    </recommendedName>
</protein>
<dbReference type="EMBL" id="VTPC01002281">
    <property type="protein sequence ID" value="KAF2900307.1"/>
    <property type="molecule type" value="Genomic_DNA"/>
</dbReference>
<sequence length="178" mass="20441">MAKHYVVHVLCLFTPLSLVLMQGLDYFHIESVSMCEEVPNQAVKFYLSPRDSVPGLQRVDINLTSNKPIGENTKLKCTGYSEINKRWIRLFHYEDDFCHTFNTYVGQLFYDMERAAGILPGTCPMPKGNYHIVNFTLDYQKLKLQSFPFGKMKYLLECSDKTTKAVTSCLNIVIVNHA</sequence>
<organism evidence="3 4">
    <name type="scientific">Ignelater luminosus</name>
    <name type="common">Cucubano</name>
    <name type="synonym">Pyrophorus luminosus</name>
    <dbReference type="NCBI Taxonomy" id="2038154"/>
    <lineage>
        <taxon>Eukaryota</taxon>
        <taxon>Metazoa</taxon>
        <taxon>Ecdysozoa</taxon>
        <taxon>Arthropoda</taxon>
        <taxon>Hexapoda</taxon>
        <taxon>Insecta</taxon>
        <taxon>Pterygota</taxon>
        <taxon>Neoptera</taxon>
        <taxon>Endopterygota</taxon>
        <taxon>Coleoptera</taxon>
        <taxon>Polyphaga</taxon>
        <taxon>Elateriformia</taxon>
        <taxon>Elateroidea</taxon>
        <taxon>Elateridae</taxon>
        <taxon>Agrypninae</taxon>
        <taxon>Pyrophorini</taxon>
        <taxon>Ignelater</taxon>
    </lineage>
</organism>
<dbReference type="InterPro" id="IPR036846">
    <property type="entry name" value="GM2-AP_sf"/>
</dbReference>
<dbReference type="Pfam" id="PF06477">
    <property type="entry name" value="DUF1091"/>
    <property type="match status" value="1"/>
</dbReference>
<feature type="signal peptide" evidence="2">
    <location>
        <begin position="1"/>
        <end position="21"/>
    </location>
</feature>
<evidence type="ECO:0000256" key="2">
    <source>
        <dbReference type="SAM" id="SignalP"/>
    </source>
</evidence>
<keyword evidence="1 2" id="KW-0732">Signal</keyword>
<comment type="caution">
    <text evidence="3">The sequence shown here is derived from an EMBL/GenBank/DDBJ whole genome shotgun (WGS) entry which is preliminary data.</text>
</comment>
<evidence type="ECO:0000256" key="1">
    <source>
        <dbReference type="ARBA" id="ARBA00022729"/>
    </source>
</evidence>
<name>A0A8K0DC75_IGNLU</name>
<accession>A0A8K0DC75</accession>
<evidence type="ECO:0000313" key="4">
    <source>
        <dbReference type="Proteomes" id="UP000801492"/>
    </source>
</evidence>
<dbReference type="Gene3D" id="2.70.220.10">
    <property type="entry name" value="Ganglioside GM2 activator"/>
    <property type="match status" value="1"/>
</dbReference>
<evidence type="ECO:0008006" key="5">
    <source>
        <dbReference type="Google" id="ProtNLM"/>
    </source>
</evidence>
<dbReference type="OrthoDB" id="6814999at2759"/>
<dbReference type="InterPro" id="IPR010512">
    <property type="entry name" value="DUF1091"/>
</dbReference>
<dbReference type="SUPFAM" id="SSF63707">
    <property type="entry name" value="Ganglioside M2 (gm2) activator"/>
    <property type="match status" value="1"/>
</dbReference>
<evidence type="ECO:0000313" key="3">
    <source>
        <dbReference type="EMBL" id="KAF2900307.1"/>
    </source>
</evidence>
<dbReference type="AlphaFoldDB" id="A0A8K0DC75"/>
<gene>
    <name evidence="3" type="ORF">ILUMI_05880</name>
</gene>
<proteinExistence type="predicted"/>
<dbReference type="Proteomes" id="UP000801492">
    <property type="component" value="Unassembled WGS sequence"/>
</dbReference>
<reference evidence="3" key="1">
    <citation type="submission" date="2019-08" db="EMBL/GenBank/DDBJ databases">
        <title>The genome of the North American firefly Photinus pyralis.</title>
        <authorList>
            <consortium name="Photinus pyralis genome working group"/>
            <person name="Fallon T.R."/>
            <person name="Sander Lower S.E."/>
            <person name="Weng J.-K."/>
        </authorList>
    </citation>
    <scope>NUCLEOTIDE SEQUENCE</scope>
    <source>
        <strain evidence="3">TRF0915ILg1</strain>
        <tissue evidence="3">Whole body</tissue>
    </source>
</reference>